<accession>A0A6B2GV57</accession>
<gene>
    <name evidence="5" type="ORF">GWO68_02565</name>
</gene>
<dbReference type="PROSITE" id="PS50076">
    <property type="entry name" value="DNAJ_2"/>
    <property type="match status" value="1"/>
</dbReference>
<sequence length="364" mass="42495">MEQNFYTVLGISPAATQQEVKQAYKKLAIKYHPDKNPGNRAAEDKFKLVNTAYQTLSNPGKRARYDLKLQYLRERQRVVQQYQPYYNQRYRQTREPAPVSERYYHNIRTEERRFSRKDLYITISFVGGILLFSLLLKVVMDHISGEDKYKTALTYIADGKYSSAHRMLSDAIQFKPKHTAAYKERGRLELTVFEDYEAALQDFNQAIALEEKPSAEVYFMRGVSKQHLSSYQQAEADLSKAILLNEKLWDAYLARGEVRLFYLQKYKPALSDLSTYLRYGTAKDKRIAALTYRGFGYYKIEAWKLSEHDYRRALAIDNDNGRVHYLMGRTKLELQEPDSACIYFGNAYDLGYSAALLELRANCY</sequence>
<evidence type="ECO:0000256" key="1">
    <source>
        <dbReference type="ARBA" id="ARBA00022737"/>
    </source>
</evidence>
<dbReference type="EMBL" id="JAAEAA010000003">
    <property type="protein sequence ID" value="NDK54789.1"/>
    <property type="molecule type" value="Genomic_DNA"/>
</dbReference>
<dbReference type="InterPro" id="IPR001623">
    <property type="entry name" value="DnaJ_domain"/>
</dbReference>
<dbReference type="PROSITE" id="PS00636">
    <property type="entry name" value="DNAJ_1"/>
    <property type="match status" value="1"/>
</dbReference>
<evidence type="ECO:0000259" key="4">
    <source>
        <dbReference type="PROSITE" id="PS50076"/>
    </source>
</evidence>
<dbReference type="SMART" id="SM00271">
    <property type="entry name" value="DnaJ"/>
    <property type="match status" value="1"/>
</dbReference>
<dbReference type="Gene3D" id="1.10.287.110">
    <property type="entry name" value="DnaJ domain"/>
    <property type="match status" value="1"/>
</dbReference>
<feature type="transmembrane region" description="Helical" evidence="3">
    <location>
        <begin position="119"/>
        <end position="140"/>
    </location>
</feature>
<keyword evidence="3" id="KW-0812">Transmembrane</keyword>
<dbReference type="RefSeq" id="WP_162344851.1">
    <property type="nucleotide sequence ID" value="NZ_JAAEAA010000003.1"/>
</dbReference>
<keyword evidence="6" id="KW-1185">Reference proteome</keyword>
<keyword evidence="1" id="KW-0677">Repeat</keyword>
<dbReference type="AlphaFoldDB" id="A0A6B2GV57"/>
<proteinExistence type="predicted"/>
<dbReference type="SUPFAM" id="SSF46565">
    <property type="entry name" value="Chaperone J-domain"/>
    <property type="match status" value="1"/>
</dbReference>
<dbReference type="SUPFAM" id="SSF48452">
    <property type="entry name" value="TPR-like"/>
    <property type="match status" value="2"/>
</dbReference>
<dbReference type="InterPro" id="IPR019734">
    <property type="entry name" value="TPR_rpt"/>
</dbReference>
<dbReference type="Pfam" id="PF13181">
    <property type="entry name" value="TPR_8"/>
    <property type="match status" value="1"/>
</dbReference>
<evidence type="ECO:0000256" key="3">
    <source>
        <dbReference type="SAM" id="Phobius"/>
    </source>
</evidence>
<dbReference type="InterPro" id="IPR018253">
    <property type="entry name" value="DnaJ_domain_CS"/>
</dbReference>
<dbReference type="PRINTS" id="PR00625">
    <property type="entry name" value="JDOMAIN"/>
</dbReference>
<keyword evidence="2" id="KW-0802">TPR repeat</keyword>
<dbReference type="Pfam" id="PF00226">
    <property type="entry name" value="DnaJ"/>
    <property type="match status" value="1"/>
</dbReference>
<dbReference type="PANTHER" id="PTHR45188:SF2">
    <property type="entry name" value="DNAJ HOMOLOG SUBFAMILY C MEMBER 7"/>
    <property type="match status" value="1"/>
</dbReference>
<dbReference type="Proteomes" id="UP000478546">
    <property type="component" value="Unassembled WGS sequence"/>
</dbReference>
<evidence type="ECO:0000256" key="2">
    <source>
        <dbReference type="ARBA" id="ARBA00022803"/>
    </source>
</evidence>
<keyword evidence="3" id="KW-1133">Transmembrane helix</keyword>
<dbReference type="SMART" id="SM00028">
    <property type="entry name" value="TPR"/>
    <property type="match status" value="5"/>
</dbReference>
<organism evidence="5 6">
    <name type="scientific">Pontibacter fetidus</name>
    <dbReference type="NCBI Taxonomy" id="2700082"/>
    <lineage>
        <taxon>Bacteria</taxon>
        <taxon>Pseudomonadati</taxon>
        <taxon>Bacteroidota</taxon>
        <taxon>Cytophagia</taxon>
        <taxon>Cytophagales</taxon>
        <taxon>Hymenobacteraceae</taxon>
        <taxon>Pontibacter</taxon>
    </lineage>
</organism>
<dbReference type="PANTHER" id="PTHR45188">
    <property type="entry name" value="DNAJ PROTEIN P58IPK HOMOLOG"/>
    <property type="match status" value="1"/>
</dbReference>
<evidence type="ECO:0000313" key="5">
    <source>
        <dbReference type="EMBL" id="NDK54789.1"/>
    </source>
</evidence>
<dbReference type="InterPro" id="IPR011990">
    <property type="entry name" value="TPR-like_helical_dom_sf"/>
</dbReference>
<comment type="caution">
    <text evidence="5">The sequence shown here is derived from an EMBL/GenBank/DDBJ whole genome shotgun (WGS) entry which is preliminary data.</text>
</comment>
<keyword evidence="3" id="KW-0472">Membrane</keyword>
<dbReference type="CDD" id="cd06257">
    <property type="entry name" value="DnaJ"/>
    <property type="match status" value="1"/>
</dbReference>
<feature type="domain" description="J" evidence="4">
    <location>
        <begin position="4"/>
        <end position="69"/>
    </location>
</feature>
<name>A0A6B2GV57_9BACT</name>
<dbReference type="InterPro" id="IPR036869">
    <property type="entry name" value="J_dom_sf"/>
</dbReference>
<evidence type="ECO:0000313" key="6">
    <source>
        <dbReference type="Proteomes" id="UP000478546"/>
    </source>
</evidence>
<reference evidence="5 6" key="1">
    <citation type="submission" date="2020-01" db="EMBL/GenBank/DDBJ databases">
        <authorList>
            <person name="Kim M.K."/>
        </authorList>
    </citation>
    <scope>NUCLEOTIDE SEQUENCE [LARGE SCALE GENOMIC DNA]</scope>
    <source>
        <strain evidence="5 6">BT213</strain>
    </source>
</reference>
<dbReference type="Gene3D" id="1.25.40.10">
    <property type="entry name" value="Tetratricopeptide repeat domain"/>
    <property type="match status" value="3"/>
</dbReference>
<protein>
    <submittedName>
        <fullName evidence="5">DnaJ domain-containing protein</fullName>
    </submittedName>
</protein>